<evidence type="ECO:0000256" key="18">
    <source>
        <dbReference type="PIRSR" id="PIRSR606309-3"/>
    </source>
</evidence>
<dbReference type="OrthoDB" id="9804290at2"/>
<reference evidence="21 22" key="1">
    <citation type="journal article" date="2018" name="Genome Biol. Evol.">
        <title>Cladogenesis and Genomic Streamlining in Extracellular Endosymbionts of Tropical Stink Bugs.</title>
        <authorList>
            <person name="Otero-Bravo A."/>
            <person name="Goffredi S."/>
            <person name="Sabree Z.L."/>
        </authorList>
    </citation>
    <scope>NUCLEOTIDE SEQUENCE [LARGE SCALE GENOMIC DNA]</scope>
    <source>
        <strain evidence="21 22">SoEE</strain>
    </source>
</reference>
<feature type="binding site" evidence="18">
    <location>
        <position position="167"/>
    </location>
    <ligand>
        <name>a divalent metal cation</name>
        <dbReference type="ChEBI" id="CHEBI:60240"/>
        <label>1</label>
        <note>catalytic</note>
    </ligand>
</feature>
<dbReference type="InterPro" id="IPR012337">
    <property type="entry name" value="RNaseH-like_sf"/>
</dbReference>
<evidence type="ECO:0000256" key="13">
    <source>
        <dbReference type="ARBA" id="ARBA00023211"/>
    </source>
</evidence>
<dbReference type="GO" id="GO:0045004">
    <property type="term" value="P:DNA replication proofreading"/>
    <property type="evidence" value="ECO:0007669"/>
    <property type="project" value="TreeGrafter"/>
</dbReference>
<comment type="catalytic activity">
    <reaction evidence="14 19">
        <text>DNA(n) + a 2'-deoxyribonucleoside 5'-triphosphate = DNA(n+1) + diphosphate</text>
        <dbReference type="Rhea" id="RHEA:22508"/>
        <dbReference type="Rhea" id="RHEA-COMP:17339"/>
        <dbReference type="Rhea" id="RHEA-COMP:17340"/>
        <dbReference type="ChEBI" id="CHEBI:33019"/>
        <dbReference type="ChEBI" id="CHEBI:61560"/>
        <dbReference type="ChEBI" id="CHEBI:173112"/>
        <dbReference type="EC" id="2.7.7.7"/>
    </reaction>
</comment>
<dbReference type="RefSeq" id="WP_136131204.1">
    <property type="nucleotide sequence ID" value="NZ_PDKT01000005.1"/>
</dbReference>
<dbReference type="GO" id="GO:0003677">
    <property type="term" value="F:DNA binding"/>
    <property type="evidence" value="ECO:0007669"/>
    <property type="project" value="InterPro"/>
</dbReference>
<feature type="binding site" evidence="17">
    <location>
        <position position="66"/>
    </location>
    <ligand>
        <name>substrate</name>
    </ligand>
</feature>
<evidence type="ECO:0000256" key="14">
    <source>
        <dbReference type="ARBA" id="ARBA00049244"/>
    </source>
</evidence>
<evidence type="ECO:0000256" key="3">
    <source>
        <dbReference type="ARBA" id="ARBA00020352"/>
    </source>
</evidence>
<evidence type="ECO:0000256" key="1">
    <source>
        <dbReference type="ARBA" id="ARBA00001936"/>
    </source>
</evidence>
<dbReference type="EMBL" id="PDKT01000005">
    <property type="protein sequence ID" value="PPI87681.1"/>
    <property type="molecule type" value="Genomic_DNA"/>
</dbReference>
<keyword evidence="10 19" id="KW-0269">Exonuclease</keyword>
<evidence type="ECO:0000256" key="17">
    <source>
        <dbReference type="PIRSR" id="PIRSR606309-2"/>
    </source>
</evidence>
<keyword evidence="11 18" id="KW-0460">Magnesium</keyword>
<evidence type="ECO:0000256" key="6">
    <source>
        <dbReference type="ARBA" id="ARBA00022705"/>
    </source>
</evidence>
<keyword evidence="5 19" id="KW-0548">Nucleotidyltransferase</keyword>
<dbReference type="InterPro" id="IPR036397">
    <property type="entry name" value="RNaseH_sf"/>
</dbReference>
<dbReference type="PANTHER" id="PTHR30231">
    <property type="entry name" value="DNA POLYMERASE III SUBUNIT EPSILON"/>
    <property type="match status" value="1"/>
</dbReference>
<dbReference type="NCBIfam" id="TIGR00573">
    <property type="entry name" value="dnaq"/>
    <property type="match status" value="1"/>
</dbReference>
<protein>
    <recommendedName>
        <fullName evidence="3 19">DNA polymerase III subunit epsilon</fullName>
        <ecNumber evidence="2 19">2.7.7.7</ecNumber>
    </recommendedName>
</protein>
<dbReference type="NCBIfam" id="TIGR01406">
    <property type="entry name" value="dnaQ_proteo"/>
    <property type="match status" value="1"/>
</dbReference>
<dbReference type="CDD" id="cd06131">
    <property type="entry name" value="DNA_pol_III_epsilon_Ecoli_like"/>
    <property type="match status" value="1"/>
</dbReference>
<evidence type="ECO:0000313" key="21">
    <source>
        <dbReference type="EMBL" id="PPI87681.1"/>
    </source>
</evidence>
<evidence type="ECO:0000256" key="2">
    <source>
        <dbReference type="ARBA" id="ARBA00012417"/>
    </source>
</evidence>
<feature type="binding site" evidence="17">
    <location>
        <position position="167"/>
    </location>
    <ligand>
        <name>substrate</name>
    </ligand>
</feature>
<feature type="binding site" evidence="17">
    <location>
        <position position="61"/>
    </location>
    <ligand>
        <name>substrate</name>
    </ligand>
</feature>
<feature type="binding site" evidence="18">
    <location>
        <position position="14"/>
    </location>
    <ligand>
        <name>a divalent metal cation</name>
        <dbReference type="ChEBI" id="CHEBI:60240"/>
        <label>1</label>
        <note>catalytic</note>
    </ligand>
</feature>
<dbReference type="Gene3D" id="3.30.420.10">
    <property type="entry name" value="Ribonuclease H-like superfamily/Ribonuclease H"/>
    <property type="match status" value="1"/>
</dbReference>
<feature type="binding site" evidence="18">
    <location>
        <position position="12"/>
    </location>
    <ligand>
        <name>a divalent metal cation</name>
        <dbReference type="ChEBI" id="CHEBI:60240"/>
        <label>1</label>
        <note>catalytic</note>
    </ligand>
</feature>
<keyword evidence="6 19" id="KW-0235">DNA replication</keyword>
<evidence type="ECO:0000256" key="16">
    <source>
        <dbReference type="PIRSR" id="PIRSR606309-1"/>
    </source>
</evidence>
<feature type="binding site" evidence="17">
    <location>
        <position position="12"/>
    </location>
    <ligand>
        <name>substrate</name>
    </ligand>
</feature>
<dbReference type="Pfam" id="PF00929">
    <property type="entry name" value="RNase_T"/>
    <property type="match status" value="1"/>
</dbReference>
<dbReference type="InterPro" id="IPR006054">
    <property type="entry name" value="DnaQ"/>
</dbReference>
<keyword evidence="12 19" id="KW-0239">DNA-directed DNA polymerase</keyword>
<dbReference type="GO" id="GO:0008408">
    <property type="term" value="F:3'-5' exonuclease activity"/>
    <property type="evidence" value="ECO:0007669"/>
    <property type="project" value="TreeGrafter"/>
</dbReference>
<evidence type="ECO:0000256" key="5">
    <source>
        <dbReference type="ARBA" id="ARBA00022695"/>
    </source>
</evidence>
<dbReference type="NCBIfam" id="NF004316">
    <property type="entry name" value="PRK05711.1"/>
    <property type="match status" value="1"/>
</dbReference>
<comment type="cofactor">
    <cofactor evidence="18">
        <name>Mg(2+)</name>
        <dbReference type="ChEBI" id="CHEBI:18420"/>
    </cofactor>
    <cofactor evidence="18">
        <name>Mn(2+)</name>
        <dbReference type="ChEBI" id="CHEBI:29035"/>
    </cofactor>
    <text evidence="18">Binds 2 divalent metal cations. Magnesium or manganese.</text>
</comment>
<accession>A0A2P5SZB6</accession>
<comment type="cofactor">
    <cofactor evidence="1 19">
        <name>Mn(2+)</name>
        <dbReference type="ChEBI" id="CHEBI:29035"/>
    </cofactor>
</comment>
<keyword evidence="4 19" id="KW-0808">Transferase</keyword>
<evidence type="ECO:0000256" key="7">
    <source>
        <dbReference type="ARBA" id="ARBA00022722"/>
    </source>
</evidence>
<feature type="active site" description="Proton acceptor" evidence="16">
    <location>
        <position position="162"/>
    </location>
</feature>
<organism evidence="21 22">
    <name type="scientific">Candidatus Pantoea edessiphila</name>
    <dbReference type="NCBI Taxonomy" id="2044610"/>
    <lineage>
        <taxon>Bacteria</taxon>
        <taxon>Pseudomonadati</taxon>
        <taxon>Pseudomonadota</taxon>
        <taxon>Gammaproteobacteria</taxon>
        <taxon>Enterobacterales</taxon>
        <taxon>Erwiniaceae</taxon>
        <taxon>Pantoea</taxon>
    </lineage>
</organism>
<evidence type="ECO:0000256" key="10">
    <source>
        <dbReference type="ARBA" id="ARBA00022839"/>
    </source>
</evidence>
<dbReference type="GO" id="GO:0046872">
    <property type="term" value="F:metal ion binding"/>
    <property type="evidence" value="ECO:0007669"/>
    <property type="project" value="UniProtKB-KW"/>
</dbReference>
<dbReference type="InterPro" id="IPR006309">
    <property type="entry name" value="DnaQ_proteo"/>
</dbReference>
<evidence type="ECO:0000256" key="12">
    <source>
        <dbReference type="ARBA" id="ARBA00022932"/>
    </source>
</evidence>
<dbReference type="Proteomes" id="UP000296153">
    <property type="component" value="Unassembled WGS sequence"/>
</dbReference>
<evidence type="ECO:0000256" key="19">
    <source>
        <dbReference type="RuleBase" id="RU364087"/>
    </source>
</evidence>
<comment type="subunit">
    <text evidence="15">The DNA polymerase holoenzyme is a complex that contains 10 different types of subunits. These subunits are organized into 3 functionally essential subassemblies: the pol III core, the beta sliding clamp processivity factor and the clamp-loading complex. The pol III core (subunits alpha,epsilon and theta) contains the polymerase and the 3'-5' exonuclease proofreading activities. The polymerase is tethered to the template via the sliding clamp processivity factor. The clamp-loading complex assembles the beta processivity factor onto the primer template and plays a central role in the organization and communication at the replication fork. This complex contains delta, delta', psi and chi, and copies of either or both of two different DnaX proteins, gamma and tau. The composition of the holoenzyme is, therefore: (alpha,epsilon,theta)[2]-(gamma/tau)[3]-delta,delta', psi,chi-beta[4].</text>
</comment>
<dbReference type="PANTHER" id="PTHR30231:SF41">
    <property type="entry name" value="DNA POLYMERASE III SUBUNIT EPSILON"/>
    <property type="match status" value="1"/>
</dbReference>
<evidence type="ECO:0000256" key="4">
    <source>
        <dbReference type="ARBA" id="ARBA00022679"/>
    </source>
</evidence>
<evidence type="ECO:0000256" key="8">
    <source>
        <dbReference type="ARBA" id="ARBA00022723"/>
    </source>
</evidence>
<feature type="binding site" evidence="17">
    <location>
        <position position="14"/>
    </location>
    <ligand>
        <name>substrate</name>
    </ligand>
</feature>
<name>A0A2P5SZB6_9GAMM</name>
<feature type="domain" description="Exonuclease" evidence="20">
    <location>
        <begin position="7"/>
        <end position="184"/>
    </location>
</feature>
<dbReference type="InterPro" id="IPR013520">
    <property type="entry name" value="Ribonucl_H"/>
</dbReference>
<dbReference type="SMART" id="SM00479">
    <property type="entry name" value="EXOIII"/>
    <property type="match status" value="1"/>
</dbReference>
<sequence>MTIICNRQIFLDTETTGINKSGIYYEGHRIVEIGAVEIINRRPTGNNFHKYLNPGRSVTDESFKIHGISNDFLTNKPTFSEIAKELIDYIRGAELIIHNALFDIDFINHELSQLKLDIKIENICNNIIDTLKMSRKLFPGKKNSLDALCLRYNINTNKRKLHSAILDAQMLSEVFLMMTSGQLSLSFVNKEIFFEKKHVKNFKHVAKIPPLLVIMANEKEMLNHEMTLDLIKQKSGLCLWRGEYKVTINNNSYE</sequence>
<dbReference type="AlphaFoldDB" id="A0A2P5SZB6"/>
<dbReference type="FunFam" id="3.30.420.10:FF:000012">
    <property type="entry name" value="DNA polymerase III subunit epsilon"/>
    <property type="match status" value="1"/>
</dbReference>
<gene>
    <name evidence="19" type="primary">dnaQ</name>
    <name evidence="21" type="ORF">CRV12_03090</name>
</gene>
<keyword evidence="13 18" id="KW-0464">Manganese</keyword>
<evidence type="ECO:0000256" key="11">
    <source>
        <dbReference type="ARBA" id="ARBA00022842"/>
    </source>
</evidence>
<comment type="function">
    <text evidence="19">DNA polymerase III is a complex, multichain enzyme responsible for most of the replicative synthesis in bacteria. The epsilon subunit contain the editing function and is a proofreading 3'-5' exonuclease.</text>
</comment>
<evidence type="ECO:0000259" key="20">
    <source>
        <dbReference type="SMART" id="SM00479"/>
    </source>
</evidence>
<keyword evidence="9 19" id="KW-0378">Hydrolase</keyword>
<comment type="caution">
    <text evidence="21">The sequence shown here is derived from an EMBL/GenBank/DDBJ whole genome shotgun (WGS) entry which is preliminary data.</text>
</comment>
<evidence type="ECO:0000313" key="22">
    <source>
        <dbReference type="Proteomes" id="UP000296153"/>
    </source>
</evidence>
<dbReference type="EC" id="2.7.7.7" evidence="2 19"/>
<keyword evidence="7 19" id="KW-0540">Nuclease</keyword>
<keyword evidence="8 18" id="KW-0479">Metal-binding</keyword>
<evidence type="ECO:0000256" key="9">
    <source>
        <dbReference type="ARBA" id="ARBA00022801"/>
    </source>
</evidence>
<dbReference type="SUPFAM" id="SSF53098">
    <property type="entry name" value="Ribonuclease H-like"/>
    <property type="match status" value="1"/>
</dbReference>
<dbReference type="GO" id="GO:0005829">
    <property type="term" value="C:cytosol"/>
    <property type="evidence" value="ECO:0007669"/>
    <property type="project" value="TreeGrafter"/>
</dbReference>
<dbReference type="GO" id="GO:0003887">
    <property type="term" value="F:DNA-directed DNA polymerase activity"/>
    <property type="evidence" value="ECO:0007669"/>
    <property type="project" value="UniProtKB-KW"/>
</dbReference>
<proteinExistence type="predicted"/>
<evidence type="ECO:0000256" key="15">
    <source>
        <dbReference type="ARBA" id="ARBA00065841"/>
    </source>
</evidence>